<keyword evidence="1" id="KW-0732">Signal</keyword>
<feature type="chain" id="PRO_5038824010" evidence="1">
    <location>
        <begin position="21"/>
        <end position="210"/>
    </location>
</feature>
<accession>A0A9D9DZR7</accession>
<dbReference type="Proteomes" id="UP000823615">
    <property type="component" value="Unassembled WGS sequence"/>
</dbReference>
<name>A0A9D9DZR7_9SPIO</name>
<evidence type="ECO:0000313" key="2">
    <source>
        <dbReference type="EMBL" id="MBO8436862.1"/>
    </source>
</evidence>
<reference evidence="2" key="1">
    <citation type="submission" date="2020-10" db="EMBL/GenBank/DDBJ databases">
        <authorList>
            <person name="Gilroy R."/>
        </authorList>
    </citation>
    <scope>NUCLEOTIDE SEQUENCE</scope>
    <source>
        <strain evidence="2">7293</strain>
    </source>
</reference>
<dbReference type="EMBL" id="JADIMT010000092">
    <property type="protein sequence ID" value="MBO8436862.1"/>
    <property type="molecule type" value="Genomic_DNA"/>
</dbReference>
<feature type="signal peptide" evidence="1">
    <location>
        <begin position="1"/>
        <end position="20"/>
    </location>
</feature>
<evidence type="ECO:0000256" key="1">
    <source>
        <dbReference type="SAM" id="SignalP"/>
    </source>
</evidence>
<comment type="caution">
    <text evidence="2">The sequence shown here is derived from an EMBL/GenBank/DDBJ whole genome shotgun (WGS) entry which is preliminary data.</text>
</comment>
<gene>
    <name evidence="2" type="ORF">IAA97_07790</name>
</gene>
<dbReference type="AlphaFoldDB" id="A0A9D9DZR7"/>
<evidence type="ECO:0000313" key="3">
    <source>
        <dbReference type="Proteomes" id="UP000823615"/>
    </source>
</evidence>
<organism evidence="2 3">
    <name type="scientific">Candidatus Ornithospirochaeta stercoripullorum</name>
    <dbReference type="NCBI Taxonomy" id="2840899"/>
    <lineage>
        <taxon>Bacteria</taxon>
        <taxon>Pseudomonadati</taxon>
        <taxon>Spirochaetota</taxon>
        <taxon>Spirochaetia</taxon>
        <taxon>Spirochaetales</taxon>
        <taxon>Spirochaetaceae</taxon>
        <taxon>Spirochaetaceae incertae sedis</taxon>
        <taxon>Candidatus Ornithospirochaeta</taxon>
    </lineage>
</organism>
<protein>
    <submittedName>
        <fullName evidence="2">Uncharacterized protein</fullName>
    </submittedName>
</protein>
<proteinExistence type="predicted"/>
<sequence>MRKAIALIMLMVVFCCSVFAQPSGNIDIAIGAVSNGLVSAFASWFSEPHITLQGVVVVSGEGILPSRISFVRSDVATYRDSLSFFDNEHVFSGDSSAIMTELSQSFTLSRVRDYLQKFPLFGSGDAVLDGSVRLLNEKFPDTITSNDWSGIEATYSLSIMVTGAVTNGGFIVECLLRIEGGPSRGVTIEAEDFTVNGVDVDIQPVQFSLA</sequence>
<reference evidence="2" key="2">
    <citation type="journal article" date="2021" name="PeerJ">
        <title>Extensive microbial diversity within the chicken gut microbiome revealed by metagenomics and culture.</title>
        <authorList>
            <person name="Gilroy R."/>
            <person name="Ravi A."/>
            <person name="Getino M."/>
            <person name="Pursley I."/>
            <person name="Horton D.L."/>
            <person name="Alikhan N.F."/>
            <person name="Baker D."/>
            <person name="Gharbi K."/>
            <person name="Hall N."/>
            <person name="Watson M."/>
            <person name="Adriaenssens E.M."/>
            <person name="Foster-Nyarko E."/>
            <person name="Jarju S."/>
            <person name="Secka A."/>
            <person name="Antonio M."/>
            <person name="Oren A."/>
            <person name="Chaudhuri R.R."/>
            <person name="La Ragione R."/>
            <person name="Hildebrand F."/>
            <person name="Pallen M.J."/>
        </authorList>
    </citation>
    <scope>NUCLEOTIDE SEQUENCE</scope>
    <source>
        <strain evidence="2">7293</strain>
    </source>
</reference>